<protein>
    <submittedName>
        <fullName evidence="1">Uncharacterized protein</fullName>
    </submittedName>
</protein>
<name>A0AAX6FGI4_IRIPA</name>
<dbReference type="EMBL" id="JANAVB010029215">
    <property type="protein sequence ID" value="KAJ6815278.1"/>
    <property type="molecule type" value="Genomic_DNA"/>
</dbReference>
<accession>A0AAX6FGI4</accession>
<evidence type="ECO:0000313" key="2">
    <source>
        <dbReference type="Proteomes" id="UP001140949"/>
    </source>
</evidence>
<reference evidence="1" key="2">
    <citation type="submission" date="2023-04" db="EMBL/GenBank/DDBJ databases">
        <authorList>
            <person name="Bruccoleri R.E."/>
            <person name="Oakeley E.J."/>
            <person name="Faust A.-M."/>
            <person name="Dessus-Babus S."/>
            <person name="Altorfer M."/>
            <person name="Burckhardt D."/>
            <person name="Oertli M."/>
            <person name="Naumann U."/>
            <person name="Petersen F."/>
            <person name="Wong J."/>
        </authorList>
    </citation>
    <scope>NUCLEOTIDE SEQUENCE</scope>
    <source>
        <strain evidence="1">GSM-AAB239-AS_SAM_17_03QT</strain>
        <tissue evidence="1">Leaf</tissue>
    </source>
</reference>
<keyword evidence="2" id="KW-1185">Reference proteome</keyword>
<dbReference type="Proteomes" id="UP001140949">
    <property type="component" value="Unassembled WGS sequence"/>
</dbReference>
<proteinExistence type="predicted"/>
<dbReference type="AlphaFoldDB" id="A0AAX6FGI4"/>
<comment type="caution">
    <text evidence="1">The sequence shown here is derived from an EMBL/GenBank/DDBJ whole genome shotgun (WGS) entry which is preliminary data.</text>
</comment>
<gene>
    <name evidence="1" type="ORF">M6B38_135370</name>
</gene>
<evidence type="ECO:0000313" key="1">
    <source>
        <dbReference type="EMBL" id="KAJ6815278.1"/>
    </source>
</evidence>
<organism evidence="1 2">
    <name type="scientific">Iris pallida</name>
    <name type="common">Sweet iris</name>
    <dbReference type="NCBI Taxonomy" id="29817"/>
    <lineage>
        <taxon>Eukaryota</taxon>
        <taxon>Viridiplantae</taxon>
        <taxon>Streptophyta</taxon>
        <taxon>Embryophyta</taxon>
        <taxon>Tracheophyta</taxon>
        <taxon>Spermatophyta</taxon>
        <taxon>Magnoliopsida</taxon>
        <taxon>Liliopsida</taxon>
        <taxon>Asparagales</taxon>
        <taxon>Iridaceae</taxon>
        <taxon>Iridoideae</taxon>
        <taxon>Irideae</taxon>
        <taxon>Iris</taxon>
    </lineage>
</organism>
<reference evidence="1" key="1">
    <citation type="journal article" date="2023" name="GigaByte">
        <title>Genome assembly of the bearded iris, Iris pallida Lam.</title>
        <authorList>
            <person name="Bruccoleri R.E."/>
            <person name="Oakeley E.J."/>
            <person name="Faust A.M.E."/>
            <person name="Altorfer M."/>
            <person name="Dessus-Babus S."/>
            <person name="Burckhardt D."/>
            <person name="Oertli M."/>
            <person name="Naumann U."/>
            <person name="Petersen F."/>
            <person name="Wong J."/>
        </authorList>
    </citation>
    <scope>NUCLEOTIDE SEQUENCE</scope>
    <source>
        <strain evidence="1">GSM-AAB239-AS_SAM_17_03QT</strain>
    </source>
</reference>
<sequence>MESRLCMVESWHPRASGADPAPKRWAVETDMSSAREVRGGVDSGAWKSDGRVRRRHWLKTARYRGGGT</sequence>